<dbReference type="HAMAP" id="MF_00066">
    <property type="entry name" value="Sulf_adenylyltr"/>
    <property type="match status" value="1"/>
</dbReference>
<dbReference type="InterPro" id="IPR002650">
    <property type="entry name" value="Sulphate_adenylyltransferase"/>
</dbReference>
<dbReference type="UniPathway" id="UPA00140">
    <property type="reaction ID" value="UER00204"/>
</dbReference>
<gene>
    <name evidence="8 11" type="primary">sat</name>
    <name evidence="11" type="ORF">CBW46_019980</name>
</gene>
<dbReference type="SUPFAM" id="SSF52374">
    <property type="entry name" value="Nucleotidylyl transferase"/>
    <property type="match status" value="1"/>
</dbReference>
<evidence type="ECO:0000259" key="9">
    <source>
        <dbReference type="Pfam" id="PF01747"/>
    </source>
</evidence>
<evidence type="ECO:0000256" key="7">
    <source>
        <dbReference type="ARBA" id="ARBA00049370"/>
    </source>
</evidence>
<comment type="similarity">
    <text evidence="6 8">Belongs to the sulfate adenylyltransferase family.</text>
</comment>
<keyword evidence="4 8" id="KW-0547">Nucleotide-binding</keyword>
<protein>
    <recommendedName>
        <fullName evidence="8">Sulfate adenylyltransferase</fullName>
        <ecNumber evidence="8">2.7.7.4</ecNumber>
    </recommendedName>
    <alternativeName>
        <fullName evidence="8">ATP-sulfurylase</fullName>
    </alternativeName>
    <alternativeName>
        <fullName evidence="8">Sulfate adenylate transferase</fullName>
        <shortName evidence="8">SAT</shortName>
    </alternativeName>
</protein>
<dbReference type="GO" id="GO:0000103">
    <property type="term" value="P:sulfate assimilation"/>
    <property type="evidence" value="ECO:0007669"/>
    <property type="project" value="UniProtKB-UniRule"/>
</dbReference>
<dbReference type="OrthoDB" id="9804504at2"/>
<evidence type="ECO:0000256" key="1">
    <source>
        <dbReference type="ARBA" id="ARBA00005048"/>
    </source>
</evidence>
<dbReference type="GO" id="GO:0004781">
    <property type="term" value="F:sulfate adenylyltransferase (ATP) activity"/>
    <property type="evidence" value="ECO:0007669"/>
    <property type="project" value="UniProtKB-UniRule"/>
</dbReference>
<dbReference type="Gene3D" id="3.10.400.10">
    <property type="entry name" value="Sulfate adenylyltransferase"/>
    <property type="match status" value="1"/>
</dbReference>
<dbReference type="CDD" id="cd00517">
    <property type="entry name" value="ATPS"/>
    <property type="match status" value="1"/>
</dbReference>
<dbReference type="GO" id="GO:0005524">
    <property type="term" value="F:ATP binding"/>
    <property type="evidence" value="ECO:0007669"/>
    <property type="project" value="UniProtKB-KW"/>
</dbReference>
<evidence type="ECO:0000256" key="4">
    <source>
        <dbReference type="ARBA" id="ARBA00022741"/>
    </source>
</evidence>
<feature type="domain" description="ATP-sulfurylase PUA-like" evidence="10">
    <location>
        <begin position="6"/>
        <end position="165"/>
    </location>
</feature>
<comment type="pathway">
    <text evidence="1 8">Sulfur metabolism; hydrogen sulfide biosynthesis; sulfite from sulfate: step 1/3.</text>
</comment>
<feature type="domain" description="Sulphate adenylyltransferase catalytic" evidence="9">
    <location>
        <begin position="173"/>
        <end position="383"/>
    </location>
</feature>
<dbReference type="GO" id="GO:0070814">
    <property type="term" value="P:hydrogen sulfide biosynthetic process"/>
    <property type="evidence" value="ECO:0007669"/>
    <property type="project" value="UniProtKB-UniRule"/>
</dbReference>
<evidence type="ECO:0000313" key="12">
    <source>
        <dbReference type="Proteomes" id="UP000214746"/>
    </source>
</evidence>
<dbReference type="PANTHER" id="PTHR43509">
    <property type="match status" value="1"/>
</dbReference>
<proteinExistence type="inferred from homology"/>
<dbReference type="Pfam" id="PF14306">
    <property type="entry name" value="PUA_2"/>
    <property type="match status" value="1"/>
</dbReference>
<dbReference type="EC" id="2.7.7.4" evidence="8"/>
<keyword evidence="5 8" id="KW-0067">ATP-binding</keyword>
<dbReference type="NCBIfam" id="TIGR00339">
    <property type="entry name" value="sopT"/>
    <property type="match status" value="1"/>
</dbReference>
<evidence type="ECO:0000256" key="5">
    <source>
        <dbReference type="ARBA" id="ARBA00022840"/>
    </source>
</evidence>
<dbReference type="InterPro" id="IPR025980">
    <property type="entry name" value="ATP-Sase_PUA-like_dom"/>
</dbReference>
<dbReference type="InterPro" id="IPR020792">
    <property type="entry name" value="SO4_adenylyltransferase_pro"/>
</dbReference>
<dbReference type="InterPro" id="IPR024951">
    <property type="entry name" value="Sulfurylase_cat_dom"/>
</dbReference>
<dbReference type="PANTHER" id="PTHR43509:SF1">
    <property type="entry name" value="SULFATE ADENYLYLTRANSFERASE"/>
    <property type="match status" value="1"/>
</dbReference>
<dbReference type="InterPro" id="IPR014729">
    <property type="entry name" value="Rossmann-like_a/b/a_fold"/>
</dbReference>
<dbReference type="InterPro" id="IPR015947">
    <property type="entry name" value="PUA-like_sf"/>
</dbReference>
<organism evidence="11 12">
    <name type="scientific">Paenibacillus xerothermodurans</name>
    <dbReference type="NCBI Taxonomy" id="1977292"/>
    <lineage>
        <taxon>Bacteria</taxon>
        <taxon>Bacillati</taxon>
        <taxon>Bacillota</taxon>
        <taxon>Bacilli</taxon>
        <taxon>Bacillales</taxon>
        <taxon>Paenibacillaceae</taxon>
        <taxon>Paenibacillus</taxon>
    </lineage>
</organism>
<keyword evidence="3 8" id="KW-0548">Nucleotidyltransferase</keyword>
<dbReference type="NCBIfam" id="NF003166">
    <property type="entry name" value="PRK04149.1"/>
    <property type="match status" value="1"/>
</dbReference>
<dbReference type="RefSeq" id="WP_089201784.1">
    <property type="nucleotide sequence ID" value="NZ_NHRJ02000021.1"/>
</dbReference>
<comment type="catalytic activity">
    <reaction evidence="7 8">
        <text>sulfate + ATP + H(+) = adenosine 5'-phosphosulfate + diphosphate</text>
        <dbReference type="Rhea" id="RHEA:18133"/>
        <dbReference type="ChEBI" id="CHEBI:15378"/>
        <dbReference type="ChEBI" id="CHEBI:16189"/>
        <dbReference type="ChEBI" id="CHEBI:30616"/>
        <dbReference type="ChEBI" id="CHEBI:33019"/>
        <dbReference type="ChEBI" id="CHEBI:58243"/>
        <dbReference type="EC" id="2.7.7.4"/>
    </reaction>
</comment>
<name>A0A2W1NU18_PAEXE</name>
<sequence length="387" mass="43315">MGAETIRPHGGTLINRVMQGAERENLLEQARGLYQLKINTWTIADLDLIGVGAFSPLKGFMVEADYKLVVENMRLADGTVWSIPITLAVQAGVAEALKAGERVALVGEHDDVVYGILDVESIYEVDQKNEAVKIFKTDDTAHPGVQKLFSRSNVYVGGPVQVLNRPKPEKFEEFYFDPADTRRLFAEKGWRTVVGFQTRNPVHRAHEYIQKSAMEIVDALFLNPLVGETKSDDISADVRMRSYLVLLENYYPKDRVFLGVFPAAMRYAGPREAIFHAMVRKNYGCSHFIVGRDHAGVGDYYGTYEAQAIFSNFTAEELGITPLFFEHSFFCTKCGNMASSKTCPHDAADHLHLSGTKVRALLREGQCPPKEFTRPEVAQILIEGMQE</sequence>
<dbReference type="Pfam" id="PF01747">
    <property type="entry name" value="ATP-sulfurylase"/>
    <property type="match status" value="1"/>
</dbReference>
<evidence type="ECO:0000256" key="3">
    <source>
        <dbReference type="ARBA" id="ARBA00022695"/>
    </source>
</evidence>
<dbReference type="Gene3D" id="3.40.50.620">
    <property type="entry name" value="HUPs"/>
    <property type="match status" value="1"/>
</dbReference>
<dbReference type="EMBL" id="NHRJ02000021">
    <property type="protein sequence ID" value="PZE19172.1"/>
    <property type="molecule type" value="Genomic_DNA"/>
</dbReference>
<evidence type="ECO:0000313" key="11">
    <source>
        <dbReference type="EMBL" id="PZE19172.1"/>
    </source>
</evidence>
<reference evidence="11" key="1">
    <citation type="submission" date="2018-06" db="EMBL/GenBank/DDBJ databases">
        <title>Paenibacillus xerothermodurans sp. nov. an extremely dry heat resistant spore forming bacterium isolated from the soil of Cape Canaveral, Florida.</title>
        <authorList>
            <person name="Seuylemezian A."/>
            <person name="Kaur N."/>
            <person name="Patil P."/>
            <person name="Patil P."/>
            <person name="Mayilraj S."/>
            <person name="Vaishampayan P."/>
        </authorList>
    </citation>
    <scope>NUCLEOTIDE SEQUENCE [LARGE SCALE GENOMIC DNA]</scope>
    <source>
        <strain evidence="11">ATCC 27380</strain>
    </source>
</reference>
<evidence type="ECO:0000259" key="10">
    <source>
        <dbReference type="Pfam" id="PF14306"/>
    </source>
</evidence>
<comment type="caution">
    <text evidence="11">The sequence shown here is derived from an EMBL/GenBank/DDBJ whole genome shotgun (WGS) entry which is preliminary data.</text>
</comment>
<accession>A0A2W1NU18</accession>
<evidence type="ECO:0000256" key="8">
    <source>
        <dbReference type="HAMAP-Rule" id="MF_00066"/>
    </source>
</evidence>
<evidence type="ECO:0000256" key="2">
    <source>
        <dbReference type="ARBA" id="ARBA00022679"/>
    </source>
</evidence>
<dbReference type="Proteomes" id="UP000214746">
    <property type="component" value="Unassembled WGS sequence"/>
</dbReference>
<keyword evidence="12" id="KW-1185">Reference proteome</keyword>
<evidence type="ECO:0000256" key="6">
    <source>
        <dbReference type="ARBA" id="ARBA00037980"/>
    </source>
</evidence>
<keyword evidence="2 8" id="KW-0808">Transferase</keyword>
<dbReference type="AlphaFoldDB" id="A0A2W1NU18"/>
<dbReference type="SUPFAM" id="SSF88697">
    <property type="entry name" value="PUA domain-like"/>
    <property type="match status" value="1"/>
</dbReference>